<protein>
    <submittedName>
        <fullName evidence="2">Cof-type HAD-IIB family hydrolase</fullName>
    </submittedName>
    <submittedName>
        <fullName evidence="1">Stress response protein yhaX</fullName>
    </submittedName>
</protein>
<dbReference type="STRING" id="39490.ERS852448_00917"/>
<dbReference type="Proteomes" id="UP000095492">
    <property type="component" value="Unassembled WGS sequence"/>
</dbReference>
<dbReference type="InterPro" id="IPR000150">
    <property type="entry name" value="Cof"/>
</dbReference>
<evidence type="ECO:0000313" key="1">
    <source>
        <dbReference type="EMBL" id="CUM88768.1"/>
    </source>
</evidence>
<dbReference type="OrthoDB" id="9810101at2"/>
<dbReference type="GeneID" id="42786914"/>
<dbReference type="NCBIfam" id="TIGR00099">
    <property type="entry name" value="Cof-subfamily"/>
    <property type="match status" value="1"/>
</dbReference>
<accession>A0A173SHR0</accession>
<dbReference type="PROSITE" id="PS01229">
    <property type="entry name" value="COF_2"/>
    <property type="match status" value="1"/>
</dbReference>
<gene>
    <name evidence="1" type="primary">yhaX</name>
    <name evidence="1" type="ORF">ERS852448_00917</name>
    <name evidence="2" type="ORF">GKE72_11055</name>
</gene>
<reference evidence="1 3" key="1">
    <citation type="submission" date="2015-09" db="EMBL/GenBank/DDBJ databases">
        <authorList>
            <consortium name="Pathogen Informatics"/>
        </authorList>
    </citation>
    <scope>NUCLEOTIDE SEQUENCE [LARGE SCALE GENOMIC DNA]</scope>
    <source>
        <strain evidence="1 3">2789STDY5608891</strain>
    </source>
</reference>
<dbReference type="GO" id="GO:0005829">
    <property type="term" value="C:cytosol"/>
    <property type="evidence" value="ECO:0007669"/>
    <property type="project" value="TreeGrafter"/>
</dbReference>
<evidence type="ECO:0000313" key="3">
    <source>
        <dbReference type="Proteomes" id="UP000095492"/>
    </source>
</evidence>
<keyword evidence="2" id="KW-0378">Hydrolase</keyword>
<proteinExistence type="predicted"/>
<dbReference type="InterPro" id="IPR023214">
    <property type="entry name" value="HAD_sf"/>
</dbReference>
<dbReference type="Gene3D" id="3.40.50.1000">
    <property type="entry name" value="HAD superfamily/HAD-like"/>
    <property type="match status" value="1"/>
</dbReference>
<dbReference type="SUPFAM" id="SSF56784">
    <property type="entry name" value="HAD-like"/>
    <property type="match status" value="1"/>
</dbReference>
<dbReference type="Gene3D" id="3.30.1240.10">
    <property type="match status" value="1"/>
</dbReference>
<dbReference type="EMBL" id="WKRA01000018">
    <property type="protein sequence ID" value="MSD16595.1"/>
    <property type="molecule type" value="Genomic_DNA"/>
</dbReference>
<dbReference type="Pfam" id="PF08282">
    <property type="entry name" value="Hydrolase_3"/>
    <property type="match status" value="1"/>
</dbReference>
<reference evidence="2 4" key="2">
    <citation type="journal article" date="2019" name="Nat. Med.">
        <title>A library of human gut bacterial isolates paired with longitudinal multiomics data enables mechanistic microbiome research.</title>
        <authorList>
            <person name="Poyet M."/>
            <person name="Groussin M."/>
            <person name="Gibbons S.M."/>
            <person name="Avila-Pacheco J."/>
            <person name="Jiang X."/>
            <person name="Kearney S.M."/>
            <person name="Perrotta A.R."/>
            <person name="Berdy B."/>
            <person name="Zhao S."/>
            <person name="Lieberman T.D."/>
            <person name="Swanson P.K."/>
            <person name="Smith M."/>
            <person name="Roesemann S."/>
            <person name="Alexander J.E."/>
            <person name="Rich S.A."/>
            <person name="Livny J."/>
            <person name="Vlamakis H."/>
            <person name="Clish C."/>
            <person name="Bullock K."/>
            <person name="Deik A."/>
            <person name="Scott J."/>
            <person name="Pierce K.A."/>
            <person name="Xavier R.J."/>
            <person name="Alm E.J."/>
        </authorList>
    </citation>
    <scope>NUCLEOTIDE SEQUENCE [LARGE SCALE GENOMIC DNA]</scope>
    <source>
        <strain evidence="2 4">BIOML-A3</strain>
    </source>
</reference>
<dbReference type="SFLD" id="SFLDG01140">
    <property type="entry name" value="C2.B:_Phosphomannomutase_and_P"/>
    <property type="match status" value="1"/>
</dbReference>
<evidence type="ECO:0000313" key="4">
    <source>
        <dbReference type="Proteomes" id="UP000431304"/>
    </source>
</evidence>
<dbReference type="PANTHER" id="PTHR10000">
    <property type="entry name" value="PHOSPHOSERINE PHOSPHATASE"/>
    <property type="match status" value="1"/>
</dbReference>
<evidence type="ECO:0000313" key="2">
    <source>
        <dbReference type="EMBL" id="MSD16595.1"/>
    </source>
</evidence>
<dbReference type="InterPro" id="IPR006379">
    <property type="entry name" value="HAD-SF_hydro_IIB"/>
</dbReference>
<dbReference type="InterPro" id="IPR036412">
    <property type="entry name" value="HAD-like_sf"/>
</dbReference>
<sequence length="259" mass="29287">MAAIFFDIDGTLWDRDNNIPQSTKEAIHQLQENGHQTFLCSGRTRVFINSEELLGMGFDGIVCGCGTFIEYKGKEMLYKEIDRELLKKAVQVFYDYDIAMVMEGRHMLYMDADKISRDAYGRYLLEVMKDCMLPIQGHEEQWEASKFSVLIHDRDYPAVIELLKDDYDFMVHGDVAMEVVPKGYSKASGIAFVCEKLGIDVKDTYAFGDSANDVDMLEFAGVGVAMGDGTDVAKEHADYVTRGLHEDGIYHALKHFALI</sequence>
<dbReference type="NCBIfam" id="TIGR01484">
    <property type="entry name" value="HAD-SF-IIB"/>
    <property type="match status" value="1"/>
</dbReference>
<dbReference type="PANTHER" id="PTHR10000:SF25">
    <property type="entry name" value="PHOSPHATASE YKRA-RELATED"/>
    <property type="match status" value="1"/>
</dbReference>
<dbReference type="RefSeq" id="WP_021739519.1">
    <property type="nucleotide sequence ID" value="NZ_CABKSU010000064.1"/>
</dbReference>
<dbReference type="EMBL" id="CYYA01000005">
    <property type="protein sequence ID" value="CUM88768.1"/>
    <property type="molecule type" value="Genomic_DNA"/>
</dbReference>
<dbReference type="SFLD" id="SFLDS00003">
    <property type="entry name" value="Haloacid_Dehalogenase"/>
    <property type="match status" value="1"/>
</dbReference>
<dbReference type="GO" id="GO:0000287">
    <property type="term" value="F:magnesium ion binding"/>
    <property type="evidence" value="ECO:0007669"/>
    <property type="project" value="TreeGrafter"/>
</dbReference>
<name>A0A173SHR0_EUBRA</name>
<organism evidence="1 3">
    <name type="scientific">Eubacterium ramulus</name>
    <dbReference type="NCBI Taxonomy" id="39490"/>
    <lineage>
        <taxon>Bacteria</taxon>
        <taxon>Bacillati</taxon>
        <taxon>Bacillota</taxon>
        <taxon>Clostridia</taxon>
        <taxon>Eubacteriales</taxon>
        <taxon>Eubacteriaceae</taxon>
        <taxon>Eubacterium</taxon>
    </lineage>
</organism>
<dbReference type="Proteomes" id="UP000431304">
    <property type="component" value="Unassembled WGS sequence"/>
</dbReference>
<dbReference type="GO" id="GO:0016791">
    <property type="term" value="F:phosphatase activity"/>
    <property type="evidence" value="ECO:0007669"/>
    <property type="project" value="TreeGrafter"/>
</dbReference>
<dbReference type="AlphaFoldDB" id="A0A173SHR0"/>